<gene>
    <name evidence="3" type="ORF">K0B96_06790</name>
</gene>
<dbReference type="InterPro" id="IPR051450">
    <property type="entry name" value="Gfo/Idh/MocA_Oxidoreductases"/>
</dbReference>
<dbReference type="InterPro" id="IPR036291">
    <property type="entry name" value="NAD(P)-bd_dom_sf"/>
</dbReference>
<dbReference type="Pfam" id="PF01408">
    <property type="entry name" value="GFO_IDH_MocA"/>
    <property type="match status" value="1"/>
</dbReference>
<keyword evidence="4" id="KW-1185">Reference proteome</keyword>
<dbReference type="Pfam" id="PF22725">
    <property type="entry name" value="GFO_IDH_MocA_C3"/>
    <property type="match status" value="1"/>
</dbReference>
<dbReference type="PANTHER" id="PTHR43377">
    <property type="entry name" value="BILIVERDIN REDUCTASE A"/>
    <property type="match status" value="1"/>
</dbReference>
<feature type="domain" description="GFO/IDH/MocA-like oxidoreductase" evidence="2">
    <location>
        <begin position="153"/>
        <end position="239"/>
    </location>
</feature>
<protein>
    <submittedName>
        <fullName evidence="3">Gfo/Idh/MocA family oxidoreductase</fullName>
    </submittedName>
</protein>
<evidence type="ECO:0000313" key="4">
    <source>
        <dbReference type="Proteomes" id="UP000825051"/>
    </source>
</evidence>
<name>A0A8F9TY73_9BACT</name>
<dbReference type="AlphaFoldDB" id="A0A8F9TY73"/>
<reference evidence="3" key="1">
    <citation type="submission" date="2021-08" db="EMBL/GenBank/DDBJ databases">
        <title>Genome of a novel bacterium of the phylum Verrucomicrobia, Oleiharenicola sp. KSB-15.</title>
        <authorList>
            <person name="Chung J.-H."/>
            <person name="Ahn J.-H."/>
            <person name="Yoon Y."/>
            <person name="Kim D.-Y."/>
            <person name="An S.-H."/>
            <person name="Park I."/>
            <person name="Yeon J."/>
        </authorList>
    </citation>
    <scope>NUCLEOTIDE SEQUENCE</scope>
    <source>
        <strain evidence="3">KSB-15</strain>
    </source>
</reference>
<dbReference type="RefSeq" id="WP_220165321.1">
    <property type="nucleotide sequence ID" value="NZ_CP080507.1"/>
</dbReference>
<dbReference type="Gene3D" id="3.40.50.720">
    <property type="entry name" value="NAD(P)-binding Rossmann-like Domain"/>
    <property type="match status" value="1"/>
</dbReference>
<feature type="domain" description="Gfo/Idh/MocA-like oxidoreductase N-terminal" evidence="1">
    <location>
        <begin position="8"/>
        <end position="127"/>
    </location>
</feature>
<dbReference type="KEGG" id="ole:K0B96_06790"/>
<dbReference type="GO" id="GO:0000166">
    <property type="term" value="F:nucleotide binding"/>
    <property type="evidence" value="ECO:0007669"/>
    <property type="project" value="InterPro"/>
</dbReference>
<dbReference type="InterPro" id="IPR055170">
    <property type="entry name" value="GFO_IDH_MocA-like_dom"/>
</dbReference>
<sequence>MKKITSPVRVALIGCGAYGAEHARFLSTTSGVRLRAVADIAMARAEAFRTRFGAEYATSDVARIWADAAIDAVWICTQHDTHAPLAEAAAAAGKAFFLEKPLAITLADCDRIVAAVERAGVTAMAGFKLRFFPGVQEARAFLTKPLLTVAQVIDDRWPTEMWANDPVKGGGNVLSQGCHMIDTVLHLHPTAPVRVYAAGGNLHHPQNAIMDVASITITFADGAVATVAVGDVGVPPHASKFALQQSDGSRSLSLYNRLNALMTRADKQVTEHPPYPEEGAAVIDTAFLEALVSGAPSPCTVQSARRTTAVVLAAIESIERGRAIDLTQSPYAAAIAGA</sequence>
<evidence type="ECO:0000259" key="2">
    <source>
        <dbReference type="Pfam" id="PF22725"/>
    </source>
</evidence>
<dbReference type="SUPFAM" id="SSF51735">
    <property type="entry name" value="NAD(P)-binding Rossmann-fold domains"/>
    <property type="match status" value="1"/>
</dbReference>
<accession>A0A8F9TY73</accession>
<dbReference type="PANTHER" id="PTHR43377:SF1">
    <property type="entry name" value="BILIVERDIN REDUCTASE A"/>
    <property type="match status" value="1"/>
</dbReference>
<dbReference type="InterPro" id="IPR000683">
    <property type="entry name" value="Gfo/Idh/MocA-like_OxRdtase_N"/>
</dbReference>
<dbReference type="SUPFAM" id="SSF55347">
    <property type="entry name" value="Glyceraldehyde-3-phosphate dehydrogenase-like, C-terminal domain"/>
    <property type="match status" value="1"/>
</dbReference>
<dbReference type="Proteomes" id="UP000825051">
    <property type="component" value="Chromosome"/>
</dbReference>
<organism evidence="3 4">
    <name type="scientific">Horticoccus luteus</name>
    <dbReference type="NCBI Taxonomy" id="2862869"/>
    <lineage>
        <taxon>Bacteria</taxon>
        <taxon>Pseudomonadati</taxon>
        <taxon>Verrucomicrobiota</taxon>
        <taxon>Opitutia</taxon>
        <taxon>Opitutales</taxon>
        <taxon>Opitutaceae</taxon>
        <taxon>Horticoccus</taxon>
    </lineage>
</organism>
<dbReference type="EMBL" id="CP080507">
    <property type="protein sequence ID" value="QYM80315.1"/>
    <property type="molecule type" value="Genomic_DNA"/>
</dbReference>
<dbReference type="Gene3D" id="3.30.360.10">
    <property type="entry name" value="Dihydrodipicolinate Reductase, domain 2"/>
    <property type="match status" value="1"/>
</dbReference>
<proteinExistence type="predicted"/>
<evidence type="ECO:0000259" key="1">
    <source>
        <dbReference type="Pfam" id="PF01408"/>
    </source>
</evidence>
<evidence type="ECO:0000313" key="3">
    <source>
        <dbReference type="EMBL" id="QYM80315.1"/>
    </source>
</evidence>